<keyword evidence="2" id="KW-1185">Reference proteome</keyword>
<dbReference type="SUPFAM" id="SSF54001">
    <property type="entry name" value="Cysteine proteinases"/>
    <property type="match status" value="1"/>
</dbReference>
<name>A0A2P8FFT7_9RHOB</name>
<dbReference type="InterPro" id="IPR038765">
    <property type="entry name" value="Papain-like_cys_pep_sf"/>
</dbReference>
<dbReference type="InterPro" id="IPR011929">
    <property type="entry name" value="Phage_pept_NlpC/P60"/>
</dbReference>
<gene>
    <name evidence="1" type="ORF">CLV88_103230</name>
</gene>
<comment type="caution">
    <text evidence="1">The sequence shown here is derived from an EMBL/GenBank/DDBJ whole genome shotgun (WGS) entry which is preliminary data.</text>
</comment>
<sequence length="89" mass="9928">MVEFSNRIISEARSWIGTPYVHQASCKGGGTDCLGLVRGVWRSLYRNEPELVPAYSRDWSEPQGDERLWRAAASHMMSKSISDASPGDL</sequence>
<dbReference type="AlphaFoldDB" id="A0A2P8FFT7"/>
<protein>
    <submittedName>
        <fullName evidence="1">NlpC/P60 family putative phage cell wall peptidase</fullName>
    </submittedName>
</protein>
<dbReference type="Gene3D" id="3.90.1720.10">
    <property type="entry name" value="endopeptidase domain like (from Nostoc punctiforme)"/>
    <property type="match status" value="1"/>
</dbReference>
<organism evidence="1 2">
    <name type="scientific">Shimia abyssi</name>
    <dbReference type="NCBI Taxonomy" id="1662395"/>
    <lineage>
        <taxon>Bacteria</taxon>
        <taxon>Pseudomonadati</taxon>
        <taxon>Pseudomonadota</taxon>
        <taxon>Alphaproteobacteria</taxon>
        <taxon>Rhodobacterales</taxon>
        <taxon>Roseobacteraceae</taxon>
    </lineage>
</organism>
<evidence type="ECO:0000313" key="1">
    <source>
        <dbReference type="EMBL" id="PSL20583.1"/>
    </source>
</evidence>
<proteinExistence type="predicted"/>
<dbReference type="NCBIfam" id="TIGR02219">
    <property type="entry name" value="phage_NlpC_fam"/>
    <property type="match status" value="1"/>
</dbReference>
<reference evidence="1 2" key="1">
    <citation type="submission" date="2018-03" db="EMBL/GenBank/DDBJ databases">
        <title>Genomic Encyclopedia of Archaeal and Bacterial Type Strains, Phase II (KMG-II): from individual species to whole genera.</title>
        <authorList>
            <person name="Goeker M."/>
        </authorList>
    </citation>
    <scope>NUCLEOTIDE SEQUENCE [LARGE SCALE GENOMIC DNA]</scope>
    <source>
        <strain evidence="1 2">DSM 100673</strain>
    </source>
</reference>
<dbReference type="Proteomes" id="UP000240418">
    <property type="component" value="Unassembled WGS sequence"/>
</dbReference>
<dbReference type="EMBL" id="PYGJ01000003">
    <property type="protein sequence ID" value="PSL20583.1"/>
    <property type="molecule type" value="Genomic_DNA"/>
</dbReference>
<evidence type="ECO:0000313" key="2">
    <source>
        <dbReference type="Proteomes" id="UP000240418"/>
    </source>
</evidence>
<accession>A0A2P8FFT7</accession>